<dbReference type="RefSeq" id="WP_005527272.1">
    <property type="nucleotide sequence ID" value="NZ_CP050134.2"/>
</dbReference>
<evidence type="ECO:0000259" key="2">
    <source>
        <dbReference type="Pfam" id="PF00496"/>
    </source>
</evidence>
<dbReference type="SUPFAM" id="SSF53850">
    <property type="entry name" value="Periplasmic binding protein-like II"/>
    <property type="match status" value="1"/>
</dbReference>
<accession>A0A6H9XVK8</accession>
<reference evidence="3 4" key="1">
    <citation type="submission" date="2018-06" db="EMBL/GenBank/DDBJ databases">
        <authorList>
            <consortium name="Pathogen Informatics"/>
            <person name="Doyle S."/>
        </authorList>
    </citation>
    <scope>NUCLEOTIDE SEQUENCE [LARGE SCALE GENOMIC DNA]</scope>
    <source>
        <strain evidence="3 4">NCTC10254</strain>
    </source>
</reference>
<comment type="caution">
    <text evidence="3">The sequence shown here is derived from an EMBL/GenBank/DDBJ whole genome shotgun (WGS) entry which is preliminary data.</text>
</comment>
<dbReference type="InterPro" id="IPR039424">
    <property type="entry name" value="SBP_5"/>
</dbReference>
<protein>
    <submittedName>
        <fullName evidence="3">Periplasmic oligopeptide-binding protein</fullName>
    </submittedName>
</protein>
<dbReference type="CDD" id="cd00995">
    <property type="entry name" value="PBP2_NikA_DppA_OppA_like"/>
    <property type="match status" value="1"/>
</dbReference>
<keyword evidence="1" id="KW-0732">Signal</keyword>
<dbReference type="InterPro" id="IPR000914">
    <property type="entry name" value="SBP_5_dom"/>
</dbReference>
<dbReference type="GO" id="GO:0043190">
    <property type="term" value="C:ATP-binding cassette (ABC) transporter complex"/>
    <property type="evidence" value="ECO:0007669"/>
    <property type="project" value="InterPro"/>
</dbReference>
<evidence type="ECO:0000313" key="4">
    <source>
        <dbReference type="Proteomes" id="UP000249886"/>
    </source>
</evidence>
<organism evidence="3 4">
    <name type="scientific">Corynebacterium matruchotii</name>
    <dbReference type="NCBI Taxonomy" id="43768"/>
    <lineage>
        <taxon>Bacteria</taxon>
        <taxon>Bacillati</taxon>
        <taxon>Actinomycetota</taxon>
        <taxon>Actinomycetes</taxon>
        <taxon>Mycobacteriales</taxon>
        <taxon>Corynebacteriaceae</taxon>
        <taxon>Corynebacterium</taxon>
    </lineage>
</organism>
<dbReference type="PANTHER" id="PTHR30290">
    <property type="entry name" value="PERIPLASMIC BINDING COMPONENT OF ABC TRANSPORTER"/>
    <property type="match status" value="1"/>
</dbReference>
<evidence type="ECO:0000256" key="1">
    <source>
        <dbReference type="SAM" id="SignalP"/>
    </source>
</evidence>
<feature type="domain" description="Solute-binding protein family 5" evidence="2">
    <location>
        <begin position="79"/>
        <end position="457"/>
    </location>
</feature>
<feature type="signal peptide" evidence="1">
    <location>
        <begin position="1"/>
        <end position="30"/>
    </location>
</feature>
<dbReference type="PANTHER" id="PTHR30290:SF83">
    <property type="entry name" value="ABC TRANSPORTER SUBSTRATE-BINDING PROTEIN"/>
    <property type="match status" value="1"/>
</dbReference>
<evidence type="ECO:0000313" key="3">
    <source>
        <dbReference type="EMBL" id="SPW34473.1"/>
    </source>
</evidence>
<dbReference type="EMBL" id="UARK01000036">
    <property type="protein sequence ID" value="SPW34473.1"/>
    <property type="molecule type" value="Genomic_DNA"/>
</dbReference>
<dbReference type="Pfam" id="PF00496">
    <property type="entry name" value="SBP_bac_5"/>
    <property type="match status" value="1"/>
</dbReference>
<name>A0A6H9XVK8_9CORY</name>
<dbReference type="PROSITE" id="PS51257">
    <property type="entry name" value="PROKAR_LIPOPROTEIN"/>
    <property type="match status" value="1"/>
</dbReference>
<dbReference type="Gene3D" id="3.10.105.10">
    <property type="entry name" value="Dipeptide-binding Protein, Domain 3"/>
    <property type="match status" value="1"/>
</dbReference>
<dbReference type="Gene3D" id="3.40.190.10">
    <property type="entry name" value="Periplasmic binding protein-like II"/>
    <property type="match status" value="1"/>
</dbReference>
<dbReference type="AlphaFoldDB" id="A0A6H9XVK8"/>
<dbReference type="InterPro" id="IPR030678">
    <property type="entry name" value="Peptide/Ni-bd"/>
</dbReference>
<dbReference type="InterPro" id="IPR019825">
    <property type="entry name" value="Lectin_legB_Mn/Ca_BS"/>
</dbReference>
<gene>
    <name evidence="3" type="primary">mppA_2</name>
    <name evidence="3" type="ORF">NCTC10254_02632</name>
</gene>
<feature type="chain" id="PRO_5043215346" evidence="1">
    <location>
        <begin position="31"/>
        <end position="536"/>
    </location>
</feature>
<proteinExistence type="predicted"/>
<dbReference type="GO" id="GO:0015833">
    <property type="term" value="P:peptide transport"/>
    <property type="evidence" value="ECO:0007669"/>
    <property type="project" value="TreeGrafter"/>
</dbReference>
<sequence length="536" mass="58600">MQKTSTTLVALGIAISTLATLGLSACTSSAASSQRCIIHANGDEPGEALLPGTSQSGANLRVAKMIYSGLVYVDSSNKIRNDLAQEIKQIKPTLYRVTLRPNLVFSDGSPMTATSFVDAWNKVVAEKNANSYLLSPIVGYHDDAEAVTPLRGLKVENPTTFTIELENPLSDFVMRLSHPAFSPLPAVALEKKPPKNYAKQPVSSGPYVLESWVTQHSLTLVKNPHYQGPRAAVNDGVQLSMYSRGTKPYEDLLAGDLDMVDAFSPTGFQNYRKDLGDRAIVQPSASVIELSIHAQTPHFTGEEGVLRRRALSMAIDRESIARTELGGSYAPATGFVPPKVPGSNTSAKQREVLSLNVKKAKELWAQADATYGVFTDQVPVHFSFDISDNQRWATAVADQLRRNLGIQSFPVAGADFARFRYDFRTVRFDGAYRTGWKADYPSVRSYLEPNFATDGASNDTEYSNDQVDELLKQADKATNPAAAVKDYEKAHGVLLEELPAIPLFFPLEAVGWKADVSNVSVDFDTYPNYSAITKRC</sequence>
<dbReference type="Proteomes" id="UP000249886">
    <property type="component" value="Unassembled WGS sequence"/>
</dbReference>
<dbReference type="GeneID" id="84574938"/>
<dbReference type="GO" id="GO:0042597">
    <property type="term" value="C:periplasmic space"/>
    <property type="evidence" value="ECO:0007669"/>
    <property type="project" value="UniProtKB-ARBA"/>
</dbReference>
<dbReference type="Gene3D" id="3.90.76.10">
    <property type="entry name" value="Dipeptide-binding Protein, Domain 1"/>
    <property type="match status" value="1"/>
</dbReference>
<dbReference type="GO" id="GO:1904680">
    <property type="term" value="F:peptide transmembrane transporter activity"/>
    <property type="evidence" value="ECO:0007669"/>
    <property type="project" value="TreeGrafter"/>
</dbReference>
<dbReference type="PROSITE" id="PS00307">
    <property type="entry name" value="LECTIN_LEGUME_BETA"/>
    <property type="match status" value="1"/>
</dbReference>
<dbReference type="PIRSF" id="PIRSF002741">
    <property type="entry name" value="MppA"/>
    <property type="match status" value="1"/>
</dbReference>